<reference evidence="1 2" key="1">
    <citation type="submission" date="2015-09" db="EMBL/GenBank/DDBJ databases">
        <title>Genome Sequences of Mycobacterium immunogenum Isolates, Recuperated from a Chloraminated Drinking Water Distribution System Simulator Subjected to Episodes of Nitrification.</title>
        <authorList>
            <person name="Gomez-Alvarez V."/>
            <person name="Revetta R.P."/>
        </authorList>
    </citation>
    <scope>NUCLEOTIDE SEQUENCE [LARGE SCALE GENOMIC DNA]</scope>
    <source>
        <strain evidence="1 2">H008</strain>
    </source>
</reference>
<protein>
    <submittedName>
        <fullName evidence="1">Uncharacterized protein</fullName>
    </submittedName>
</protein>
<name>A0A7V8RV54_9MYCO</name>
<dbReference type="Proteomes" id="UP000037843">
    <property type="component" value="Unassembled WGS sequence"/>
</dbReference>
<evidence type="ECO:0000313" key="1">
    <source>
        <dbReference type="EMBL" id="KPG06368.1"/>
    </source>
</evidence>
<sequence>MEFGVPWFGADLLTRLRRTALFMRPSRRDDCGGQRTRRCARRTRWFRVRYAERQRRTDDDAGSNQ</sequence>
<gene>
    <name evidence="1" type="ORF">AN908_21460</name>
</gene>
<accession>A0A7V8RV54</accession>
<dbReference type="AlphaFoldDB" id="A0A7V8RV54"/>
<proteinExistence type="predicted"/>
<dbReference type="EMBL" id="LJFO01000013">
    <property type="protein sequence ID" value="KPG06368.1"/>
    <property type="molecule type" value="Genomic_DNA"/>
</dbReference>
<comment type="caution">
    <text evidence="1">The sequence shown here is derived from an EMBL/GenBank/DDBJ whole genome shotgun (WGS) entry which is preliminary data.</text>
</comment>
<organism evidence="1 2">
    <name type="scientific">Mycobacteroides immunogenum</name>
    <dbReference type="NCBI Taxonomy" id="83262"/>
    <lineage>
        <taxon>Bacteria</taxon>
        <taxon>Bacillati</taxon>
        <taxon>Actinomycetota</taxon>
        <taxon>Actinomycetes</taxon>
        <taxon>Mycobacteriales</taxon>
        <taxon>Mycobacteriaceae</taxon>
        <taxon>Mycobacteroides</taxon>
    </lineage>
</organism>
<evidence type="ECO:0000313" key="2">
    <source>
        <dbReference type="Proteomes" id="UP000037843"/>
    </source>
</evidence>